<evidence type="ECO:0000313" key="1">
    <source>
        <dbReference type="EMBL" id="ADD08168.1"/>
    </source>
</evidence>
<dbReference type="AlphaFoldDB" id="B5IDT9"/>
<evidence type="ECO:0000313" key="2">
    <source>
        <dbReference type="Proteomes" id="UP000001400"/>
    </source>
</evidence>
<reference evidence="1" key="1">
    <citation type="submission" date="2010-02" db="EMBL/GenBank/DDBJ databases">
        <title>Complete sequence of Aciduliprofundum boonei T469.</title>
        <authorList>
            <consortium name="US DOE Joint Genome Institute"/>
            <person name="Lucas S."/>
            <person name="Copeland A."/>
            <person name="Lapidus A."/>
            <person name="Cheng J.-F."/>
            <person name="Bruce D."/>
            <person name="Goodwin L."/>
            <person name="Pitluck S."/>
            <person name="Saunders E."/>
            <person name="Detter J.C."/>
            <person name="Han C."/>
            <person name="Tapia R."/>
            <person name="Land M."/>
            <person name="Hauser L."/>
            <person name="Kyrpides N."/>
            <person name="Mikhailova N."/>
            <person name="Flores G."/>
            <person name="Reysenbach A.-L."/>
            <person name="Woyke T."/>
        </authorList>
    </citation>
    <scope>NUCLEOTIDE SEQUENCE</scope>
    <source>
        <strain evidence="1">T469</strain>
    </source>
</reference>
<gene>
    <name evidence="1" type="ordered locus">Aboo_0357</name>
</gene>
<dbReference type="STRING" id="439481.Aboo_0357"/>
<dbReference type="HOGENOM" id="CLU_2747930_0_0_2"/>
<dbReference type="EMBL" id="CP001941">
    <property type="protein sequence ID" value="ADD08168.1"/>
    <property type="molecule type" value="Genomic_DNA"/>
</dbReference>
<dbReference type="GeneID" id="8827299"/>
<proteinExistence type="predicted"/>
<accession>B5IDT9</accession>
<dbReference type="RefSeq" id="WP_008084467.1">
    <property type="nucleotide sequence ID" value="NC_013926.1"/>
</dbReference>
<keyword evidence="2" id="KW-1185">Reference proteome</keyword>
<sequence length="70" mass="7853">MLIGLIIVATAAYGINPSMNLYREFKSSAMLRGISKESAENIYKIKDEEVNITLFVVSLVLISVRWDGLF</sequence>
<dbReference type="Proteomes" id="UP000001400">
    <property type="component" value="Chromosome"/>
</dbReference>
<dbReference type="KEGG" id="abi:Aboo_0357"/>
<organism evidence="1 2">
    <name type="scientific">Aciduliprofundum boonei (strain DSM 19572 / T469)</name>
    <dbReference type="NCBI Taxonomy" id="439481"/>
    <lineage>
        <taxon>Archaea</taxon>
        <taxon>Methanobacteriati</taxon>
        <taxon>Thermoplasmatota</taxon>
        <taxon>DHVE2 group</taxon>
        <taxon>Candidatus Aciduliprofundum</taxon>
    </lineage>
</organism>
<protein>
    <submittedName>
        <fullName evidence="1">Uncharacterized protein</fullName>
    </submittedName>
</protein>
<name>B5IDT9_ACIB4</name>